<proteinExistence type="predicted"/>
<evidence type="ECO:0000256" key="2">
    <source>
        <dbReference type="ARBA" id="ARBA00022737"/>
    </source>
</evidence>
<name>A0ABT1RTL2_9FIRM</name>
<keyword evidence="4" id="KW-1185">Reference proteome</keyword>
<dbReference type="Proteomes" id="UP001524502">
    <property type="component" value="Unassembled WGS sequence"/>
</dbReference>
<dbReference type="Pfam" id="PF23952">
    <property type="entry name" value="LRR_EndoS"/>
    <property type="match status" value="2"/>
</dbReference>
<dbReference type="InterPro" id="IPR003961">
    <property type="entry name" value="FN3_dom"/>
</dbReference>
<keyword evidence="2" id="KW-0677">Repeat</keyword>
<reference evidence="3 4" key="1">
    <citation type="submission" date="2022-06" db="EMBL/GenBank/DDBJ databases">
        <title>Isolation of gut microbiota from human fecal samples.</title>
        <authorList>
            <person name="Pamer E.G."/>
            <person name="Barat B."/>
            <person name="Waligurski E."/>
            <person name="Medina S."/>
            <person name="Paddock L."/>
            <person name="Mostad J."/>
        </authorList>
    </citation>
    <scope>NUCLEOTIDE SEQUENCE [LARGE SCALE GENOMIC DNA]</scope>
    <source>
        <strain evidence="3 4">SL.3.17</strain>
    </source>
</reference>
<dbReference type="Gene3D" id="3.80.10.10">
    <property type="entry name" value="Ribonuclease Inhibitor"/>
    <property type="match status" value="2"/>
</dbReference>
<evidence type="ECO:0000256" key="1">
    <source>
        <dbReference type="ARBA" id="ARBA00022614"/>
    </source>
</evidence>
<evidence type="ECO:0000313" key="3">
    <source>
        <dbReference type="EMBL" id="MCQ4638548.1"/>
    </source>
</evidence>
<dbReference type="SUPFAM" id="SSF52058">
    <property type="entry name" value="L domain-like"/>
    <property type="match status" value="1"/>
</dbReference>
<protein>
    <recommendedName>
        <fullName evidence="5">Fibronectin type-III domain-containing protein</fullName>
    </recommendedName>
</protein>
<keyword evidence="1" id="KW-0433">Leucine-rich repeat</keyword>
<evidence type="ECO:0000313" key="4">
    <source>
        <dbReference type="Proteomes" id="UP001524502"/>
    </source>
</evidence>
<dbReference type="InterPro" id="IPR052574">
    <property type="entry name" value="CDIRP"/>
</dbReference>
<dbReference type="InterPro" id="IPR008964">
    <property type="entry name" value="Invasin/intimin_cell_adhesion"/>
</dbReference>
<dbReference type="InterPro" id="IPR032675">
    <property type="entry name" value="LRR_dom_sf"/>
</dbReference>
<evidence type="ECO:0008006" key="5">
    <source>
        <dbReference type="Google" id="ProtNLM"/>
    </source>
</evidence>
<comment type="caution">
    <text evidence="3">The sequence shown here is derived from an EMBL/GenBank/DDBJ whole genome shotgun (WGS) entry which is preliminary data.</text>
</comment>
<dbReference type="PANTHER" id="PTHR47566">
    <property type="match status" value="1"/>
</dbReference>
<dbReference type="SUPFAM" id="SSF49265">
    <property type="entry name" value="Fibronectin type III"/>
    <property type="match status" value="1"/>
</dbReference>
<accession>A0ABT1RTL2</accession>
<sequence length="712" mass="75987">MVFGHNKLKSLFCNGSALTSLSLSGLNELTSFKGDNQSVTLSLGGDASSGYSKEVDFSSSWPTNLEEGVTYENGRLKMATKQDNFATPFAVETPGTIKKYELSGTLTLNCVDGINIEADLFPDENFRDWMITNNTPAGADDGVLTQEEINAVTTLEICDTAKVRDLTGINIFPNLTDLTCTGNKALKSLDFSGFQDLQKLDCSNNPSLTSLKVSGCSALNTLSCNNSSLTSLDLTGLNNLASFNGADQSLALSLGGNASSGYSVAIDLNQPTNLATTVSYENGKLKTTSQNNIDTTFTVETGMKGKQLSGTLKLKCIDGINIDADSFPDENFRDWMITNNTPEGAGDGVLTQAEIDNAKKLAIISQNTITDLTGIEIFRNMTGLACYNNAALKTLDVSGLKNLESLDCSQNPAMSSLNVSGLKNLTRLNCYKSALTSLDLTGLNNLASFDGTNQSVALSLSGNASSGYSVPVTLNQPNNLAPGITYENGSLKTAGKSIASTPFTVETGLNNKQLSGTLNLSYQEIAAPAPKPVSKKDQTITAKSYKKTYGNKAFNLHAKTSGDGQLSYKSGNKKVVTVSGSGKVTIKGPGKTTVTITASATDSCNSATKRINITVKPKKMSKPCAVSKKCRTLKASWKRDKKASGYQVVIAKNSKFSKGKKTATIKSNKTTSKTFKKLSKNKNYYVKVRAYKKAGSKKIYGSYSKTKKIWVH</sequence>
<dbReference type="CDD" id="cd00063">
    <property type="entry name" value="FN3"/>
    <property type="match status" value="1"/>
</dbReference>
<dbReference type="InterPro" id="IPR013783">
    <property type="entry name" value="Ig-like_fold"/>
</dbReference>
<dbReference type="InterPro" id="IPR036116">
    <property type="entry name" value="FN3_sf"/>
</dbReference>
<dbReference type="EMBL" id="JANFXK010000036">
    <property type="protein sequence ID" value="MCQ4638548.1"/>
    <property type="molecule type" value="Genomic_DNA"/>
</dbReference>
<dbReference type="PANTHER" id="PTHR47566:SF1">
    <property type="entry name" value="PROTEIN NUD1"/>
    <property type="match status" value="1"/>
</dbReference>
<dbReference type="SUPFAM" id="SSF49373">
    <property type="entry name" value="Invasin/intimin cell-adhesion fragments"/>
    <property type="match status" value="1"/>
</dbReference>
<dbReference type="Gene3D" id="2.60.40.1080">
    <property type="match status" value="1"/>
</dbReference>
<dbReference type="Gene3D" id="2.60.40.10">
    <property type="entry name" value="Immunoglobulins"/>
    <property type="match status" value="1"/>
</dbReference>
<organism evidence="3 4">
    <name type="scientific">Anaerovorax odorimutans</name>
    <dbReference type="NCBI Taxonomy" id="109327"/>
    <lineage>
        <taxon>Bacteria</taxon>
        <taxon>Bacillati</taxon>
        <taxon>Bacillota</taxon>
        <taxon>Clostridia</taxon>
        <taxon>Peptostreptococcales</taxon>
        <taxon>Anaerovoracaceae</taxon>
        <taxon>Anaerovorax</taxon>
    </lineage>
</organism>
<gene>
    <name evidence="3" type="ORF">NE619_17610</name>
</gene>